<evidence type="ECO:0000313" key="3">
    <source>
        <dbReference type="Proteomes" id="UP000499080"/>
    </source>
</evidence>
<dbReference type="OrthoDB" id="6437659at2759"/>
<evidence type="ECO:0000313" key="1">
    <source>
        <dbReference type="EMBL" id="GBN39832.1"/>
    </source>
</evidence>
<dbReference type="AlphaFoldDB" id="A0A4Y2NME8"/>
<proteinExistence type="predicted"/>
<accession>A0A4Y2NME8</accession>
<dbReference type="EMBL" id="BGPR01128524">
    <property type="protein sequence ID" value="GBN39832.1"/>
    <property type="molecule type" value="Genomic_DNA"/>
</dbReference>
<reference evidence="2 3" key="1">
    <citation type="journal article" date="2019" name="Sci. Rep.">
        <title>Orb-weaving spider Araneus ventricosus genome elucidates the spidroin gene catalogue.</title>
        <authorList>
            <person name="Kono N."/>
            <person name="Nakamura H."/>
            <person name="Ohtoshi R."/>
            <person name="Moran D.A.P."/>
            <person name="Shinohara A."/>
            <person name="Yoshida Y."/>
            <person name="Fujiwara M."/>
            <person name="Mori M."/>
            <person name="Tomita M."/>
            <person name="Arakawa K."/>
        </authorList>
    </citation>
    <scope>NUCLEOTIDE SEQUENCE [LARGE SCALE GENOMIC DNA]</scope>
</reference>
<protein>
    <submittedName>
        <fullName evidence="2">Uncharacterized protein</fullName>
    </submittedName>
</protein>
<dbReference type="EMBL" id="BGPR01128528">
    <property type="protein sequence ID" value="GBN39849.1"/>
    <property type="molecule type" value="Genomic_DNA"/>
</dbReference>
<organism evidence="2 3">
    <name type="scientific">Araneus ventricosus</name>
    <name type="common">Orbweaver spider</name>
    <name type="synonym">Epeira ventricosa</name>
    <dbReference type="NCBI Taxonomy" id="182803"/>
    <lineage>
        <taxon>Eukaryota</taxon>
        <taxon>Metazoa</taxon>
        <taxon>Ecdysozoa</taxon>
        <taxon>Arthropoda</taxon>
        <taxon>Chelicerata</taxon>
        <taxon>Arachnida</taxon>
        <taxon>Araneae</taxon>
        <taxon>Araneomorphae</taxon>
        <taxon>Entelegynae</taxon>
        <taxon>Araneoidea</taxon>
        <taxon>Araneidae</taxon>
        <taxon>Araneus</taxon>
    </lineage>
</organism>
<gene>
    <name evidence="2" type="ORF">AVEN_154868_1</name>
    <name evidence="1" type="ORF">AVEN_80922_1</name>
</gene>
<keyword evidence="3" id="KW-1185">Reference proteome</keyword>
<sequence>MPININVGIPKCHWKRLGHHKLLGQWEGDYASSSKASHTKKFFPTMKYRTERNSFFCCFKVAQFLTDTDIFKYSPKLPYGNFGEYLKRFHRQTSECMTVLQEKFKT</sequence>
<comment type="caution">
    <text evidence="2">The sequence shown here is derived from an EMBL/GenBank/DDBJ whole genome shotgun (WGS) entry which is preliminary data.</text>
</comment>
<name>A0A4Y2NME8_ARAVE</name>
<dbReference type="Proteomes" id="UP000499080">
    <property type="component" value="Unassembled WGS sequence"/>
</dbReference>
<evidence type="ECO:0000313" key="2">
    <source>
        <dbReference type="EMBL" id="GBN39849.1"/>
    </source>
</evidence>